<reference evidence="1 2" key="1">
    <citation type="journal article" date="2020" name="Mol. Biol. Evol.">
        <title>Interspecific Gene Flow and the Evolution of Specialization in Black and White Rhinoceros.</title>
        <authorList>
            <person name="Moodley Y."/>
            <person name="Westbury M.V."/>
            <person name="Russo I.M."/>
            <person name="Gopalakrishnan S."/>
            <person name="Rakotoarivelo A."/>
            <person name="Olsen R.A."/>
            <person name="Prost S."/>
            <person name="Tunstall T."/>
            <person name="Ryder O.A."/>
            <person name="Dalen L."/>
            <person name="Bruford M.W."/>
        </authorList>
    </citation>
    <scope>NUCLEOTIDE SEQUENCE [LARGE SCALE GENOMIC DNA]</scope>
    <source>
        <strain evidence="1">SBR-YM</strain>
        <tissue evidence="1">Skin</tissue>
    </source>
</reference>
<dbReference type="Proteomes" id="UP000551758">
    <property type="component" value="Unassembled WGS sequence"/>
</dbReference>
<proteinExistence type="predicted"/>
<organism evidence="1 2">
    <name type="scientific">Diceros bicornis minor</name>
    <name type="common">South-central black rhinoceros</name>
    <dbReference type="NCBI Taxonomy" id="77932"/>
    <lineage>
        <taxon>Eukaryota</taxon>
        <taxon>Metazoa</taxon>
        <taxon>Chordata</taxon>
        <taxon>Craniata</taxon>
        <taxon>Vertebrata</taxon>
        <taxon>Euteleostomi</taxon>
        <taxon>Mammalia</taxon>
        <taxon>Eutheria</taxon>
        <taxon>Laurasiatheria</taxon>
        <taxon>Perissodactyla</taxon>
        <taxon>Rhinocerotidae</taxon>
        <taxon>Diceros</taxon>
    </lineage>
</organism>
<dbReference type="AlphaFoldDB" id="A0A7J7EEH1"/>
<name>A0A7J7EEH1_DICBM</name>
<gene>
    <name evidence="1" type="ORF">HPG69_010252</name>
</gene>
<evidence type="ECO:0000313" key="1">
    <source>
        <dbReference type="EMBL" id="KAF5914093.1"/>
    </source>
</evidence>
<sequence>MEKCPWKRRTIGSVHEEEKDASFSRLPSPYPCLVECEQLSILVLEGLGTLQDVGDTKRTKRHVRETKEIFIEKQSISNLLCTQQRCTAQSKSILQNTKQGSSDTFSWMALTSPGWMCCSKFRILNLSECDLAMLRKRMLKKNRLLPKSLPQQENWLFKQIRHLPSKTFEHGILSGYKHYSEDFAKAKRTNLSPATQDPGMGKLGSTLDLCEERGAAASRTRKPPPTCSCSPTAWHI</sequence>
<comment type="caution">
    <text evidence="1">The sequence shown here is derived from an EMBL/GenBank/DDBJ whole genome shotgun (WGS) entry which is preliminary data.</text>
</comment>
<protein>
    <submittedName>
        <fullName evidence="1">Uncharacterized protein</fullName>
    </submittedName>
</protein>
<accession>A0A7J7EEH1</accession>
<keyword evidence="2" id="KW-1185">Reference proteome</keyword>
<dbReference type="EMBL" id="JACDTQ010003506">
    <property type="protein sequence ID" value="KAF5914093.1"/>
    <property type="molecule type" value="Genomic_DNA"/>
</dbReference>
<evidence type="ECO:0000313" key="2">
    <source>
        <dbReference type="Proteomes" id="UP000551758"/>
    </source>
</evidence>